<organism evidence="1 2">
    <name type="scientific">Brucella tritici</name>
    <dbReference type="NCBI Taxonomy" id="94626"/>
    <lineage>
        <taxon>Bacteria</taxon>
        <taxon>Pseudomonadati</taxon>
        <taxon>Pseudomonadota</taxon>
        <taxon>Alphaproteobacteria</taxon>
        <taxon>Hyphomicrobiales</taxon>
        <taxon>Brucellaceae</taxon>
        <taxon>Brucella/Ochrobactrum group</taxon>
        <taxon>Brucella</taxon>
    </lineage>
</organism>
<protein>
    <submittedName>
        <fullName evidence="1">Uncharacterized protein</fullName>
    </submittedName>
</protein>
<reference evidence="1 2" key="1">
    <citation type="submission" date="2020-04" db="EMBL/GenBank/DDBJ databases">
        <title>Whole genome sequencing of clinical and environmental type strains of Ochrobactrum.</title>
        <authorList>
            <person name="Dharne M."/>
        </authorList>
    </citation>
    <scope>NUCLEOTIDE SEQUENCE [LARGE SCALE GENOMIC DNA]</scope>
    <source>
        <strain evidence="1 2">DSM 13340</strain>
    </source>
</reference>
<proteinExistence type="predicted"/>
<dbReference type="Proteomes" id="UP000558475">
    <property type="component" value="Unassembled WGS sequence"/>
</dbReference>
<dbReference type="EMBL" id="JAAXZB010000001">
    <property type="protein sequence ID" value="NKW09843.1"/>
    <property type="molecule type" value="Genomic_DNA"/>
</dbReference>
<evidence type="ECO:0000313" key="1">
    <source>
        <dbReference type="EMBL" id="NKW09843.1"/>
    </source>
</evidence>
<name>A0A7X6FQ34_9HYPH</name>
<accession>A0A7X6FQ34</accession>
<evidence type="ECO:0000313" key="2">
    <source>
        <dbReference type="Proteomes" id="UP000558475"/>
    </source>
</evidence>
<sequence length="127" mass="13971">MDLDEAPPPDPIPDMQYEAVLDTPAKPSGYAQVQYSDGSYELRVLFNGVSGADSSEAVFRPYTSGEPEAWSTMSISGAPTGLQCGYVTGNYSGRQVDFRARFSTKTMRGPIGHQLYWLLLLQLRTLL</sequence>
<comment type="caution">
    <text evidence="1">The sequence shown here is derived from an EMBL/GenBank/DDBJ whole genome shotgun (WGS) entry which is preliminary data.</text>
</comment>
<gene>
    <name evidence="1" type="ORF">HGG76_10575</name>
</gene>
<dbReference type="AlphaFoldDB" id="A0A7X6FQ34"/>